<feature type="chain" id="PRO_5006062311" evidence="2">
    <location>
        <begin position="21"/>
        <end position="219"/>
    </location>
</feature>
<organism evidence="4 5">
    <name type="scientific">Thalassovita gelatinovora</name>
    <name type="common">Thalassobius gelatinovorus</name>
    <dbReference type="NCBI Taxonomy" id="53501"/>
    <lineage>
        <taxon>Bacteria</taxon>
        <taxon>Pseudomonadati</taxon>
        <taxon>Pseudomonadota</taxon>
        <taxon>Alphaproteobacteria</taxon>
        <taxon>Rhodobacterales</taxon>
        <taxon>Roseobacteraceae</taxon>
        <taxon>Thalassovita</taxon>
    </lineage>
</organism>
<evidence type="ECO:0000256" key="2">
    <source>
        <dbReference type="SAM" id="SignalP"/>
    </source>
</evidence>
<feature type="domain" description="Outer membrane protein beta-barrel" evidence="3">
    <location>
        <begin position="9"/>
        <end position="219"/>
    </location>
</feature>
<dbReference type="InterPro" id="IPR027385">
    <property type="entry name" value="Beta-barrel_OMP"/>
</dbReference>
<keyword evidence="5" id="KW-1185">Reference proteome</keyword>
<evidence type="ECO:0000259" key="3">
    <source>
        <dbReference type="Pfam" id="PF13505"/>
    </source>
</evidence>
<evidence type="ECO:0000256" key="1">
    <source>
        <dbReference type="ARBA" id="ARBA00022729"/>
    </source>
</evidence>
<dbReference type="RefSeq" id="WP_058261419.1">
    <property type="nucleotide sequence ID" value="NZ_CP051181.1"/>
</dbReference>
<proteinExistence type="predicted"/>
<dbReference type="SUPFAM" id="SSF56925">
    <property type="entry name" value="OMPA-like"/>
    <property type="match status" value="1"/>
</dbReference>
<dbReference type="EMBL" id="CYSA01000007">
    <property type="protein sequence ID" value="CUH63369.1"/>
    <property type="molecule type" value="Genomic_DNA"/>
</dbReference>
<gene>
    <name evidence="4" type="ORF">TG4357_00631</name>
</gene>
<dbReference type="InterPro" id="IPR011250">
    <property type="entry name" value="OMP/PagP_B-barrel"/>
</dbReference>
<accession>A0A0P1F6B1</accession>
<dbReference type="Gene3D" id="2.40.160.20">
    <property type="match status" value="1"/>
</dbReference>
<dbReference type="STRING" id="53501.SAMN04488043_107134"/>
<feature type="signal peptide" evidence="2">
    <location>
        <begin position="1"/>
        <end position="20"/>
    </location>
</feature>
<evidence type="ECO:0000313" key="5">
    <source>
        <dbReference type="Proteomes" id="UP000051587"/>
    </source>
</evidence>
<protein>
    <submittedName>
        <fullName evidence="4">Outer membrane protein W</fullName>
    </submittedName>
</protein>
<sequence>MSRLLLASTALTVCLASAAAAETELSLYGGWQTSPHSRLTGTLPAGVTYPGPVSQSIGWDGKSFSMPPYYGARVTFWQSGNWGWGIELSHDKAYAGSDMSPEFTRLEFTDGHNILTVNYMKRWPGKWDKFTPYVGAGIGVAIPHVDITPTGGAHTYEYQYTGPAARLTAGASYKLNDRWALFGEYQFTISDNDVTLTGGGDLHTRIITNALNVGVSFSF</sequence>
<keyword evidence="1 2" id="KW-0732">Signal</keyword>
<dbReference type="AlphaFoldDB" id="A0A0P1F6B1"/>
<dbReference type="OrthoDB" id="9810784at2"/>
<reference evidence="4 5" key="1">
    <citation type="submission" date="2015-09" db="EMBL/GenBank/DDBJ databases">
        <authorList>
            <consortium name="Swine Surveillance"/>
        </authorList>
    </citation>
    <scope>NUCLEOTIDE SEQUENCE [LARGE SCALE GENOMIC DNA]</scope>
    <source>
        <strain evidence="4 5">CECT 4357</strain>
    </source>
</reference>
<name>A0A0P1F6B1_THAGE</name>
<dbReference type="Pfam" id="PF13505">
    <property type="entry name" value="OMP_b-brl"/>
    <property type="match status" value="1"/>
</dbReference>
<dbReference type="Proteomes" id="UP000051587">
    <property type="component" value="Unassembled WGS sequence"/>
</dbReference>
<evidence type="ECO:0000313" key="4">
    <source>
        <dbReference type="EMBL" id="CUH63369.1"/>
    </source>
</evidence>